<dbReference type="KEGG" id="fsa:C5Q98_00710"/>
<evidence type="ECO:0000313" key="2">
    <source>
        <dbReference type="Proteomes" id="UP000237947"/>
    </source>
</evidence>
<accession>A0A2S0KLG1</accession>
<dbReference type="RefSeq" id="WP_106011827.1">
    <property type="nucleotide sequence ID" value="NZ_CP027226.1"/>
</dbReference>
<keyword evidence="2" id="KW-1185">Reference proteome</keyword>
<proteinExistence type="predicted"/>
<protein>
    <submittedName>
        <fullName evidence="1">Uncharacterized protein</fullName>
    </submittedName>
</protein>
<reference evidence="2" key="1">
    <citation type="submission" date="2018-02" db="EMBL/GenBank/DDBJ databases">
        <authorList>
            <person name="Holder M.E."/>
            <person name="Ajami N.J."/>
            <person name="Petrosino J.F."/>
        </authorList>
    </citation>
    <scope>NUCLEOTIDE SEQUENCE [LARGE SCALE GENOMIC DNA]</scope>
    <source>
        <strain evidence="2">CCUG 47711</strain>
    </source>
</reference>
<dbReference type="EMBL" id="CP027226">
    <property type="protein sequence ID" value="AVM41839.1"/>
    <property type="molecule type" value="Genomic_DNA"/>
</dbReference>
<organism evidence="1 2">
    <name type="scientific">Fastidiosipila sanguinis</name>
    <dbReference type="NCBI Taxonomy" id="236753"/>
    <lineage>
        <taxon>Bacteria</taxon>
        <taxon>Bacillati</taxon>
        <taxon>Bacillota</taxon>
        <taxon>Clostridia</taxon>
        <taxon>Eubacteriales</taxon>
        <taxon>Oscillospiraceae</taxon>
        <taxon>Fastidiosipila</taxon>
    </lineage>
</organism>
<sequence length="71" mass="7961">MNNINWEKAEWAENIKITFKDGSEIMCSGSGLETADEFDDPDEKFDTFFVDTKSGGLALDVSEIKSIDFCN</sequence>
<name>A0A2S0KLG1_9FIRM</name>
<evidence type="ECO:0000313" key="1">
    <source>
        <dbReference type="EMBL" id="AVM41839.1"/>
    </source>
</evidence>
<dbReference type="Proteomes" id="UP000237947">
    <property type="component" value="Chromosome"/>
</dbReference>
<gene>
    <name evidence="1" type="ORF">C5Q98_00710</name>
</gene>
<dbReference type="AlphaFoldDB" id="A0A2S0KLG1"/>